<reference evidence="8 9" key="1">
    <citation type="submission" date="2022-10" db="EMBL/GenBank/DDBJ databases">
        <title>Weissella fermenti sp. nov., isolated from fermented cabbage.</title>
        <authorList>
            <person name="Lee J.K."/>
            <person name="Baek J.H."/>
            <person name="Choi D.G."/>
            <person name="Kim J.M."/>
            <person name="Jeon C.O."/>
        </authorList>
    </citation>
    <scope>NUCLEOTIDE SEQUENCE [LARGE SCALE GENOMIC DNA]</scope>
    <source>
        <strain evidence="8 9">KACC 18534</strain>
    </source>
</reference>
<feature type="transmembrane region" description="Helical" evidence="6">
    <location>
        <begin position="9"/>
        <end position="27"/>
    </location>
</feature>
<dbReference type="PIRSF" id="PIRSF006483">
    <property type="entry name" value="Membrane_protein_YitT"/>
    <property type="match status" value="1"/>
</dbReference>
<protein>
    <submittedName>
        <fullName evidence="8">YitT family protein</fullName>
    </submittedName>
</protein>
<dbReference type="InterPro" id="IPR015867">
    <property type="entry name" value="N-reg_PII/ATP_PRibTrfase_C"/>
</dbReference>
<dbReference type="Pfam" id="PF02588">
    <property type="entry name" value="YitT_membrane"/>
    <property type="match status" value="1"/>
</dbReference>
<name>A0ABT3E2T1_9LACO</name>
<sequence>MDFLHLKTWLTRIAVFIFSGVIVAIAMNNFLIPNNIFSSGFNGVAQLMALFIEAVFHTSVDVGVIIMIFNLPILLIGLKFAGKRFTLISFMNSFFISFMMIVMPKGSVVDHEPILAALFGGLLVGIAIGLTFKFGFSTGGMDIIAMAVQKATGKSIGSISMFINGAIVIIAGAFIGWQNAMYTIIGIYATSVAIDSIHTRYQKLTVFIVTRRANEVAEALQNRLIRGITIMPSMGAFSHEASSTLMMVISKYEVAEVTEMTKLVDKDAFINIVETVQVPQNFYNEDLQAQILKERQAARNQIDAALSVDEAVEQGQ</sequence>
<dbReference type="InterPro" id="IPR051461">
    <property type="entry name" value="UPF0750_membrane"/>
</dbReference>
<feature type="transmembrane region" description="Helical" evidence="6">
    <location>
        <begin position="85"/>
        <end position="102"/>
    </location>
</feature>
<evidence type="ECO:0000256" key="6">
    <source>
        <dbReference type="SAM" id="Phobius"/>
    </source>
</evidence>
<evidence type="ECO:0000256" key="5">
    <source>
        <dbReference type="ARBA" id="ARBA00023136"/>
    </source>
</evidence>
<evidence type="ECO:0000256" key="4">
    <source>
        <dbReference type="ARBA" id="ARBA00022989"/>
    </source>
</evidence>
<dbReference type="EMBL" id="JAOZFE010000001">
    <property type="protein sequence ID" value="MCW0952713.1"/>
    <property type="molecule type" value="Genomic_DNA"/>
</dbReference>
<dbReference type="Proteomes" id="UP001526225">
    <property type="component" value="Unassembled WGS sequence"/>
</dbReference>
<dbReference type="PANTHER" id="PTHR33545">
    <property type="entry name" value="UPF0750 MEMBRANE PROTEIN YITT-RELATED"/>
    <property type="match status" value="1"/>
</dbReference>
<dbReference type="Pfam" id="PF10035">
    <property type="entry name" value="DUF2179"/>
    <property type="match status" value="1"/>
</dbReference>
<comment type="caution">
    <text evidence="8">The sequence shown here is derived from an EMBL/GenBank/DDBJ whole genome shotgun (WGS) entry which is preliminary data.</text>
</comment>
<dbReference type="RefSeq" id="WP_213409320.1">
    <property type="nucleotide sequence ID" value="NZ_CP074441.1"/>
</dbReference>
<dbReference type="Gene3D" id="3.30.70.120">
    <property type="match status" value="1"/>
</dbReference>
<feature type="transmembrane region" description="Helical" evidence="6">
    <location>
        <begin position="47"/>
        <end position="73"/>
    </location>
</feature>
<keyword evidence="5 6" id="KW-0472">Membrane</keyword>
<comment type="subcellular location">
    <subcellularLocation>
        <location evidence="1">Cell membrane</location>
        <topology evidence="1">Multi-pass membrane protein</topology>
    </subcellularLocation>
</comment>
<evidence type="ECO:0000256" key="2">
    <source>
        <dbReference type="ARBA" id="ARBA00022475"/>
    </source>
</evidence>
<evidence type="ECO:0000313" key="8">
    <source>
        <dbReference type="EMBL" id="MCW0952713.1"/>
    </source>
</evidence>
<proteinExistence type="predicted"/>
<dbReference type="CDD" id="cd16380">
    <property type="entry name" value="YitT_C"/>
    <property type="match status" value="1"/>
</dbReference>
<feature type="transmembrane region" description="Helical" evidence="6">
    <location>
        <begin position="114"/>
        <end position="136"/>
    </location>
</feature>
<feature type="transmembrane region" description="Helical" evidence="6">
    <location>
        <begin position="156"/>
        <end position="177"/>
    </location>
</feature>
<feature type="domain" description="DUF2179" evidence="7">
    <location>
        <begin position="226"/>
        <end position="278"/>
    </location>
</feature>
<keyword evidence="4 6" id="KW-1133">Transmembrane helix</keyword>
<dbReference type="InterPro" id="IPR003740">
    <property type="entry name" value="YitT"/>
</dbReference>
<accession>A0ABT3E2T1</accession>
<gene>
    <name evidence="8" type="ORF">OIT44_01295</name>
</gene>
<evidence type="ECO:0000259" key="7">
    <source>
        <dbReference type="Pfam" id="PF10035"/>
    </source>
</evidence>
<evidence type="ECO:0000256" key="1">
    <source>
        <dbReference type="ARBA" id="ARBA00004651"/>
    </source>
</evidence>
<evidence type="ECO:0000256" key="3">
    <source>
        <dbReference type="ARBA" id="ARBA00022692"/>
    </source>
</evidence>
<keyword evidence="2" id="KW-1003">Cell membrane</keyword>
<dbReference type="InterPro" id="IPR019264">
    <property type="entry name" value="DUF2179"/>
</dbReference>
<dbReference type="PANTHER" id="PTHR33545:SF5">
    <property type="entry name" value="UPF0750 MEMBRANE PROTEIN YITT"/>
    <property type="match status" value="1"/>
</dbReference>
<organism evidence="8 9">
    <name type="scientific">Weissella ceti</name>
    <dbReference type="NCBI Taxonomy" id="759620"/>
    <lineage>
        <taxon>Bacteria</taxon>
        <taxon>Bacillati</taxon>
        <taxon>Bacillota</taxon>
        <taxon>Bacilli</taxon>
        <taxon>Lactobacillales</taxon>
        <taxon>Lactobacillaceae</taxon>
        <taxon>Weissella</taxon>
    </lineage>
</organism>
<keyword evidence="9" id="KW-1185">Reference proteome</keyword>
<keyword evidence="3 6" id="KW-0812">Transmembrane</keyword>
<evidence type="ECO:0000313" key="9">
    <source>
        <dbReference type="Proteomes" id="UP001526225"/>
    </source>
</evidence>